<dbReference type="InterPro" id="IPR036291">
    <property type="entry name" value="NAD(P)-bd_dom_sf"/>
</dbReference>
<dbReference type="EC" id="1.3.1.12" evidence="4"/>
<evidence type="ECO:0000313" key="4">
    <source>
        <dbReference type="EMBL" id="MBB6051067.1"/>
    </source>
</evidence>
<feature type="domain" description="Prephenate/arogenate dehydrogenase" evidence="3">
    <location>
        <begin position="3"/>
        <end position="269"/>
    </location>
</feature>
<dbReference type="Proteomes" id="UP000520814">
    <property type="component" value="Unassembled WGS sequence"/>
</dbReference>
<dbReference type="GO" id="GO:0006571">
    <property type="term" value="P:tyrosine biosynthetic process"/>
    <property type="evidence" value="ECO:0007669"/>
    <property type="project" value="InterPro"/>
</dbReference>
<dbReference type="SUPFAM" id="SSF48179">
    <property type="entry name" value="6-phosphogluconate dehydrogenase C-terminal domain-like"/>
    <property type="match status" value="1"/>
</dbReference>
<dbReference type="InterPro" id="IPR003099">
    <property type="entry name" value="Prephen_DH"/>
</dbReference>
<dbReference type="PANTHER" id="PTHR21363">
    <property type="entry name" value="PREPHENATE DEHYDROGENASE"/>
    <property type="match status" value="1"/>
</dbReference>
<dbReference type="Pfam" id="PF20463">
    <property type="entry name" value="PDH_C"/>
    <property type="match status" value="1"/>
</dbReference>
<protein>
    <submittedName>
        <fullName evidence="4">Prephenate dehydrogenase</fullName>
        <ecNumber evidence="4">1.3.1.12</ecNumber>
    </submittedName>
</protein>
<gene>
    <name evidence="4" type="ORF">HNQ39_002858</name>
</gene>
<dbReference type="InterPro" id="IPR046825">
    <property type="entry name" value="PDH_C"/>
</dbReference>
<evidence type="ECO:0000259" key="3">
    <source>
        <dbReference type="PROSITE" id="PS51176"/>
    </source>
</evidence>
<dbReference type="RefSeq" id="WP_184197184.1">
    <property type="nucleotide sequence ID" value="NZ_JACHGW010000002.1"/>
</dbReference>
<keyword evidence="2 4" id="KW-0560">Oxidoreductase</keyword>
<evidence type="ECO:0000313" key="5">
    <source>
        <dbReference type="Proteomes" id="UP000520814"/>
    </source>
</evidence>
<dbReference type="InterPro" id="IPR046826">
    <property type="entry name" value="PDH_N"/>
</dbReference>
<accession>A0A7W9SQQ1</accession>
<organism evidence="4 5">
    <name type="scientific">Armatimonas rosea</name>
    <dbReference type="NCBI Taxonomy" id="685828"/>
    <lineage>
        <taxon>Bacteria</taxon>
        <taxon>Bacillati</taxon>
        <taxon>Armatimonadota</taxon>
        <taxon>Armatimonadia</taxon>
        <taxon>Armatimonadales</taxon>
        <taxon>Armatimonadaceae</taxon>
        <taxon>Armatimonas</taxon>
    </lineage>
</organism>
<sequence length="269" mass="28092">MFQKIAIVGVGLLGGSIGLAARERKLAKEVVGVETNPHTRAEATTRRAVEKCTDMLGIGIAGADLIVLACPVNAILTELARLAPSLSEKAVVTDVGSVKGAITTAGRVLNGAFVPGHPMAGGERGGMEFARADLFEGASWALTPDSSTRPEAVERVKKLVEGLGAKAVTMTPEEHDTTVAATSHLPHLIAYALSATVGESPKLEGASLKDALRVASSDPELWREICLMNRKPLGDALDRCIGELDAMLKALDAGDAAALEALLRKGWRS</sequence>
<evidence type="ECO:0000256" key="2">
    <source>
        <dbReference type="ARBA" id="ARBA00023002"/>
    </source>
</evidence>
<dbReference type="InterPro" id="IPR050812">
    <property type="entry name" value="Preph/Arog_dehydrog"/>
</dbReference>
<dbReference type="AlphaFoldDB" id="A0A7W9SQQ1"/>
<dbReference type="Gene3D" id="3.40.50.720">
    <property type="entry name" value="NAD(P)-binding Rossmann-like Domain"/>
    <property type="match status" value="1"/>
</dbReference>
<name>A0A7W9SQQ1_ARMRO</name>
<dbReference type="InterPro" id="IPR008927">
    <property type="entry name" value="6-PGluconate_DH-like_C_sf"/>
</dbReference>
<dbReference type="Pfam" id="PF02153">
    <property type="entry name" value="PDH_N"/>
    <property type="match status" value="1"/>
</dbReference>
<dbReference type="Gene3D" id="1.10.3660.10">
    <property type="entry name" value="6-phosphogluconate dehydrogenase C-terminal like domain"/>
    <property type="match status" value="1"/>
</dbReference>
<dbReference type="SUPFAM" id="SSF51735">
    <property type="entry name" value="NAD(P)-binding Rossmann-fold domains"/>
    <property type="match status" value="1"/>
</dbReference>
<dbReference type="PANTHER" id="PTHR21363:SF0">
    <property type="entry name" value="PREPHENATE DEHYDROGENASE [NADP(+)]"/>
    <property type="match status" value="1"/>
</dbReference>
<comment type="similarity">
    <text evidence="1">Belongs to the prephenate/arogenate dehydrogenase family.</text>
</comment>
<dbReference type="PROSITE" id="PS51176">
    <property type="entry name" value="PDH_ADH"/>
    <property type="match status" value="1"/>
</dbReference>
<proteinExistence type="inferred from homology"/>
<dbReference type="EMBL" id="JACHGW010000002">
    <property type="protein sequence ID" value="MBB6051067.1"/>
    <property type="molecule type" value="Genomic_DNA"/>
</dbReference>
<dbReference type="GO" id="GO:0008977">
    <property type="term" value="F:prephenate dehydrogenase (NAD+) activity"/>
    <property type="evidence" value="ECO:0007669"/>
    <property type="project" value="UniProtKB-EC"/>
</dbReference>
<comment type="caution">
    <text evidence="4">The sequence shown here is derived from an EMBL/GenBank/DDBJ whole genome shotgun (WGS) entry which is preliminary data.</text>
</comment>
<dbReference type="GO" id="GO:0070403">
    <property type="term" value="F:NAD+ binding"/>
    <property type="evidence" value="ECO:0007669"/>
    <property type="project" value="InterPro"/>
</dbReference>
<keyword evidence="5" id="KW-1185">Reference proteome</keyword>
<evidence type="ECO:0000256" key="1">
    <source>
        <dbReference type="ARBA" id="ARBA00007964"/>
    </source>
</evidence>
<reference evidence="4 5" key="1">
    <citation type="submission" date="2020-08" db="EMBL/GenBank/DDBJ databases">
        <title>Genomic Encyclopedia of Type Strains, Phase IV (KMG-IV): sequencing the most valuable type-strain genomes for metagenomic binning, comparative biology and taxonomic classification.</title>
        <authorList>
            <person name="Goeker M."/>
        </authorList>
    </citation>
    <scope>NUCLEOTIDE SEQUENCE [LARGE SCALE GENOMIC DNA]</scope>
    <source>
        <strain evidence="4 5">DSM 23562</strain>
    </source>
</reference>
<dbReference type="GO" id="GO:0004665">
    <property type="term" value="F:prephenate dehydrogenase (NADP+) activity"/>
    <property type="evidence" value="ECO:0007669"/>
    <property type="project" value="InterPro"/>
</dbReference>
<dbReference type="FunFam" id="3.40.50.720:FF:000208">
    <property type="entry name" value="Prephenate dehydrogenase"/>
    <property type="match status" value="1"/>
</dbReference>